<organism evidence="1 2">
    <name type="scientific">Trifolium medium</name>
    <dbReference type="NCBI Taxonomy" id="97028"/>
    <lineage>
        <taxon>Eukaryota</taxon>
        <taxon>Viridiplantae</taxon>
        <taxon>Streptophyta</taxon>
        <taxon>Embryophyta</taxon>
        <taxon>Tracheophyta</taxon>
        <taxon>Spermatophyta</taxon>
        <taxon>Magnoliopsida</taxon>
        <taxon>eudicotyledons</taxon>
        <taxon>Gunneridae</taxon>
        <taxon>Pentapetalae</taxon>
        <taxon>rosids</taxon>
        <taxon>fabids</taxon>
        <taxon>Fabales</taxon>
        <taxon>Fabaceae</taxon>
        <taxon>Papilionoideae</taxon>
        <taxon>50 kb inversion clade</taxon>
        <taxon>NPAAA clade</taxon>
        <taxon>Hologalegina</taxon>
        <taxon>IRL clade</taxon>
        <taxon>Trifolieae</taxon>
        <taxon>Trifolium</taxon>
    </lineage>
</organism>
<evidence type="ECO:0000313" key="1">
    <source>
        <dbReference type="EMBL" id="MCI51445.1"/>
    </source>
</evidence>
<dbReference type="AlphaFoldDB" id="A0A392STT5"/>
<dbReference type="Proteomes" id="UP000265520">
    <property type="component" value="Unassembled WGS sequence"/>
</dbReference>
<dbReference type="EMBL" id="LXQA010431992">
    <property type="protein sequence ID" value="MCI51445.1"/>
    <property type="molecule type" value="Genomic_DNA"/>
</dbReference>
<feature type="non-terminal residue" evidence="1">
    <location>
        <position position="1"/>
    </location>
</feature>
<proteinExistence type="predicted"/>
<comment type="caution">
    <text evidence="1">The sequence shown here is derived from an EMBL/GenBank/DDBJ whole genome shotgun (WGS) entry which is preliminary data.</text>
</comment>
<keyword evidence="2" id="KW-1185">Reference proteome</keyword>
<sequence>LKPPQSTLLYVLLPGEDLDVARRRS</sequence>
<reference evidence="1 2" key="1">
    <citation type="journal article" date="2018" name="Front. Plant Sci.">
        <title>Red Clover (Trifolium pratense) and Zigzag Clover (T. medium) - A Picture of Genomic Similarities and Differences.</title>
        <authorList>
            <person name="Dluhosova J."/>
            <person name="Istvanek J."/>
            <person name="Nedelnik J."/>
            <person name="Repkova J."/>
        </authorList>
    </citation>
    <scope>NUCLEOTIDE SEQUENCE [LARGE SCALE GENOMIC DNA]</scope>
    <source>
        <strain evidence="2">cv. 10/8</strain>
        <tissue evidence="1">Leaf</tissue>
    </source>
</reference>
<protein>
    <submittedName>
        <fullName evidence="1">Uncharacterized protein</fullName>
    </submittedName>
</protein>
<name>A0A392STT5_9FABA</name>
<accession>A0A392STT5</accession>
<evidence type="ECO:0000313" key="2">
    <source>
        <dbReference type="Proteomes" id="UP000265520"/>
    </source>
</evidence>